<keyword evidence="3" id="KW-0689">Ribosomal protein</keyword>
<dbReference type="InterPro" id="IPR014729">
    <property type="entry name" value="Rossmann-like_a/b/a_fold"/>
</dbReference>
<protein>
    <submittedName>
        <fullName evidence="3">50S ribosomal protein L13</fullName>
    </submittedName>
</protein>
<evidence type="ECO:0000259" key="2">
    <source>
        <dbReference type="Pfam" id="PF00582"/>
    </source>
</evidence>
<dbReference type="RefSeq" id="WP_109015920.1">
    <property type="nucleotide sequence ID" value="NZ_BDOQ01000009.1"/>
</dbReference>
<proteinExistence type="inferred from homology"/>
<dbReference type="PRINTS" id="PR01438">
    <property type="entry name" value="UNVRSLSTRESS"/>
</dbReference>
<dbReference type="Pfam" id="PF00582">
    <property type="entry name" value="Usp"/>
    <property type="match status" value="1"/>
</dbReference>
<organism evidence="3 4">
    <name type="scientific">Novimethylophilus kurashikiensis</name>
    <dbReference type="NCBI Taxonomy" id="1825523"/>
    <lineage>
        <taxon>Bacteria</taxon>
        <taxon>Pseudomonadati</taxon>
        <taxon>Pseudomonadota</taxon>
        <taxon>Betaproteobacteria</taxon>
        <taxon>Nitrosomonadales</taxon>
        <taxon>Methylophilaceae</taxon>
        <taxon>Novimethylophilus</taxon>
    </lineage>
</organism>
<gene>
    <name evidence="3" type="ORF">NMK_2345</name>
</gene>
<dbReference type="InterPro" id="IPR006015">
    <property type="entry name" value="Universal_stress_UspA"/>
</dbReference>
<dbReference type="EMBL" id="BDOQ01000009">
    <property type="protein sequence ID" value="GBG14744.1"/>
    <property type="molecule type" value="Genomic_DNA"/>
</dbReference>
<comment type="caution">
    <text evidence="3">The sequence shown here is derived from an EMBL/GenBank/DDBJ whole genome shotgun (WGS) entry which is preliminary data.</text>
</comment>
<accession>A0A2R5FE12</accession>
<dbReference type="GO" id="GO:0005840">
    <property type="term" value="C:ribosome"/>
    <property type="evidence" value="ECO:0007669"/>
    <property type="project" value="UniProtKB-KW"/>
</dbReference>
<keyword evidence="4" id="KW-1185">Reference proteome</keyword>
<dbReference type="Proteomes" id="UP000245081">
    <property type="component" value="Unassembled WGS sequence"/>
</dbReference>
<dbReference type="PANTHER" id="PTHR46268">
    <property type="entry name" value="STRESS RESPONSE PROTEIN NHAX"/>
    <property type="match status" value="1"/>
</dbReference>
<dbReference type="AlphaFoldDB" id="A0A2R5FE12"/>
<dbReference type="InterPro" id="IPR006016">
    <property type="entry name" value="UspA"/>
</dbReference>
<evidence type="ECO:0000313" key="3">
    <source>
        <dbReference type="EMBL" id="GBG14744.1"/>
    </source>
</evidence>
<comment type="similarity">
    <text evidence="1">Belongs to the universal stress protein A family.</text>
</comment>
<dbReference type="Gene3D" id="3.40.50.620">
    <property type="entry name" value="HUPs"/>
    <property type="match status" value="1"/>
</dbReference>
<evidence type="ECO:0000256" key="1">
    <source>
        <dbReference type="ARBA" id="ARBA00008791"/>
    </source>
</evidence>
<dbReference type="PANTHER" id="PTHR46268:SF6">
    <property type="entry name" value="UNIVERSAL STRESS PROTEIN UP12"/>
    <property type="match status" value="1"/>
</dbReference>
<dbReference type="SUPFAM" id="SSF52402">
    <property type="entry name" value="Adenine nucleotide alpha hydrolases-like"/>
    <property type="match status" value="1"/>
</dbReference>
<evidence type="ECO:0000313" key="4">
    <source>
        <dbReference type="Proteomes" id="UP000245081"/>
    </source>
</evidence>
<keyword evidence="3" id="KW-0687">Ribonucleoprotein</keyword>
<dbReference type="CDD" id="cd00293">
    <property type="entry name" value="USP-like"/>
    <property type="match status" value="1"/>
</dbReference>
<sequence>MYQRILCPVDGSQPSNRGMFEAIRLAHDQQASLRFVFVACIYVPLIDMAGEFNVDRLTDMLRKSGEQVLKRAVATAEAEGVTAEHALRDSFEGRAGEAIVAEAHEWRADLVVMGTHGYRGFDHFVMGSDAEFVVRHSPAPVLLARSPQLFNSTGVSASHTRVN</sequence>
<dbReference type="OrthoDB" id="5295044at2"/>
<reference evidence="3 4" key="1">
    <citation type="journal article" date="2018" name="Environ. Microbiol.">
        <title>Isolation and genomic characterization of Novimethylophilus kurashikiensis gen. nov. sp. nov., a new lanthanide-dependent methylotrophic species of Methylophilaceae.</title>
        <authorList>
            <person name="Lv H."/>
            <person name="Sahin N."/>
            <person name="Tani A."/>
        </authorList>
    </citation>
    <scope>NUCLEOTIDE SEQUENCE [LARGE SCALE GENOMIC DNA]</scope>
    <source>
        <strain evidence="3 4">La2-4</strain>
    </source>
</reference>
<name>A0A2R5FE12_9PROT</name>
<feature type="domain" description="UspA" evidence="2">
    <location>
        <begin position="1"/>
        <end position="145"/>
    </location>
</feature>